<keyword evidence="2" id="KW-1185">Reference proteome</keyword>
<proteinExistence type="predicted"/>
<sequence length="162" mass="18811">LNIRSKRFYFWKEINHAERMLKTAKATTDGVLNTINMINITNNNLENKFSYRQIKQAKELHNLKAERMLKTAKATTDGVLNTINMINITNNNLENKFSYRQIKQAKELHNLKAKGMLKTARATTDRVLNTINVINTTNVIHKYNLKSLFLAKKAINQNRVHN</sequence>
<dbReference type="AlphaFoldDB" id="A0A9N9JLU3"/>
<comment type="caution">
    <text evidence="1">The sequence shown here is derived from an EMBL/GenBank/DDBJ whole genome shotgun (WGS) entry which is preliminary data.</text>
</comment>
<protein>
    <submittedName>
        <fullName evidence="1">21276_t:CDS:1</fullName>
    </submittedName>
</protein>
<feature type="non-terminal residue" evidence="1">
    <location>
        <position position="1"/>
    </location>
</feature>
<evidence type="ECO:0000313" key="1">
    <source>
        <dbReference type="EMBL" id="CAG8788044.1"/>
    </source>
</evidence>
<dbReference type="Proteomes" id="UP000789759">
    <property type="component" value="Unassembled WGS sequence"/>
</dbReference>
<dbReference type="EMBL" id="CAJVQA010026107">
    <property type="protein sequence ID" value="CAG8788044.1"/>
    <property type="molecule type" value="Genomic_DNA"/>
</dbReference>
<accession>A0A9N9JLU3</accession>
<evidence type="ECO:0000313" key="2">
    <source>
        <dbReference type="Proteomes" id="UP000789759"/>
    </source>
</evidence>
<organism evidence="1 2">
    <name type="scientific">Cetraspora pellucida</name>
    <dbReference type="NCBI Taxonomy" id="1433469"/>
    <lineage>
        <taxon>Eukaryota</taxon>
        <taxon>Fungi</taxon>
        <taxon>Fungi incertae sedis</taxon>
        <taxon>Mucoromycota</taxon>
        <taxon>Glomeromycotina</taxon>
        <taxon>Glomeromycetes</taxon>
        <taxon>Diversisporales</taxon>
        <taxon>Gigasporaceae</taxon>
        <taxon>Cetraspora</taxon>
    </lineage>
</organism>
<gene>
    <name evidence="1" type="ORF">CPELLU_LOCUS16826</name>
</gene>
<reference evidence="1" key="1">
    <citation type="submission" date="2021-06" db="EMBL/GenBank/DDBJ databases">
        <authorList>
            <person name="Kallberg Y."/>
            <person name="Tangrot J."/>
            <person name="Rosling A."/>
        </authorList>
    </citation>
    <scope>NUCLEOTIDE SEQUENCE</scope>
    <source>
        <strain evidence="1">FL966</strain>
    </source>
</reference>
<name>A0A9N9JLU3_9GLOM</name>